<feature type="compositionally biased region" description="Low complexity" evidence="1">
    <location>
        <begin position="89"/>
        <end position="117"/>
    </location>
</feature>
<feature type="region of interest" description="Disordered" evidence="1">
    <location>
        <begin position="50"/>
        <end position="128"/>
    </location>
</feature>
<gene>
    <name evidence="2" type="ORF">RhiirA1_411722</name>
</gene>
<reference evidence="2 3" key="1">
    <citation type="submission" date="2017-10" db="EMBL/GenBank/DDBJ databases">
        <title>Extensive intraspecific genome diversity in a model arbuscular mycorrhizal fungus.</title>
        <authorList>
            <person name="Chen E.C.H."/>
            <person name="Morin E."/>
            <person name="Baudet D."/>
            <person name="Noel J."/>
            <person name="Ndikumana S."/>
            <person name="Charron P."/>
            <person name="St-Onge C."/>
            <person name="Giorgi J."/>
            <person name="Grigoriev I.V."/>
            <person name="Roux C."/>
            <person name="Martin F.M."/>
            <person name="Corradi N."/>
        </authorList>
    </citation>
    <scope>NUCLEOTIDE SEQUENCE [LARGE SCALE GENOMIC DNA]</scope>
    <source>
        <strain evidence="2 3">A1</strain>
    </source>
</reference>
<proteinExistence type="predicted"/>
<accession>A0A2N0SAG8</accession>
<feature type="compositionally biased region" description="Basic and acidic residues" evidence="1">
    <location>
        <begin position="78"/>
        <end position="88"/>
    </location>
</feature>
<protein>
    <submittedName>
        <fullName evidence="2">Uncharacterized protein</fullName>
    </submittedName>
</protein>
<dbReference type="VEuPathDB" id="FungiDB:RhiirA1_411722"/>
<dbReference type="VEuPathDB" id="FungiDB:FUN_017024"/>
<feature type="region of interest" description="Disordered" evidence="1">
    <location>
        <begin position="1"/>
        <end position="37"/>
    </location>
</feature>
<dbReference type="AlphaFoldDB" id="A0A2N0SAG8"/>
<feature type="compositionally biased region" description="Polar residues" evidence="1">
    <location>
        <begin position="14"/>
        <end position="31"/>
    </location>
</feature>
<evidence type="ECO:0000313" key="2">
    <source>
        <dbReference type="EMBL" id="PKC72521.1"/>
    </source>
</evidence>
<feature type="non-terminal residue" evidence="2">
    <location>
        <position position="1"/>
    </location>
</feature>
<feature type="compositionally biased region" description="Basic residues" evidence="1">
    <location>
        <begin position="118"/>
        <end position="128"/>
    </location>
</feature>
<sequence>KLEINHSETKNDLQSRSSISHVDVSTENNLSHWHVRSPVLEVTTKTISDYGGYRKSSYQEKVSKSSPEISHVYTPPEENSKDLLRRNDSSMSFSTSSPFDDGSSSTDRIVPIKLKQTPSKKKSKEIKS</sequence>
<evidence type="ECO:0000313" key="3">
    <source>
        <dbReference type="Proteomes" id="UP000232688"/>
    </source>
</evidence>
<feature type="compositionally biased region" description="Basic and acidic residues" evidence="1">
    <location>
        <begin position="1"/>
        <end position="13"/>
    </location>
</feature>
<name>A0A2N0SAG8_9GLOM</name>
<comment type="caution">
    <text evidence="2">The sequence shown here is derived from an EMBL/GenBank/DDBJ whole genome shotgun (WGS) entry which is preliminary data.</text>
</comment>
<organism evidence="2 3">
    <name type="scientific">Rhizophagus irregularis</name>
    <dbReference type="NCBI Taxonomy" id="588596"/>
    <lineage>
        <taxon>Eukaryota</taxon>
        <taxon>Fungi</taxon>
        <taxon>Fungi incertae sedis</taxon>
        <taxon>Mucoromycota</taxon>
        <taxon>Glomeromycotina</taxon>
        <taxon>Glomeromycetes</taxon>
        <taxon>Glomerales</taxon>
        <taxon>Glomeraceae</taxon>
        <taxon>Rhizophagus</taxon>
    </lineage>
</organism>
<dbReference type="Proteomes" id="UP000232688">
    <property type="component" value="Unassembled WGS sequence"/>
</dbReference>
<dbReference type="EMBL" id="LLXH01000121">
    <property type="protein sequence ID" value="PKC72521.1"/>
    <property type="molecule type" value="Genomic_DNA"/>
</dbReference>
<reference evidence="2 3" key="2">
    <citation type="submission" date="2017-10" db="EMBL/GenBank/DDBJ databases">
        <title>Genome analyses suggest a sexual origin of heterokaryosis in a supposedly ancient asexual fungus.</title>
        <authorList>
            <person name="Corradi N."/>
            <person name="Sedzielewska K."/>
            <person name="Noel J."/>
            <person name="Charron P."/>
            <person name="Farinelli L."/>
            <person name="Marton T."/>
            <person name="Kruger M."/>
            <person name="Pelin A."/>
            <person name="Brachmann A."/>
            <person name="Corradi N."/>
        </authorList>
    </citation>
    <scope>NUCLEOTIDE SEQUENCE [LARGE SCALE GENOMIC DNA]</scope>
    <source>
        <strain evidence="2 3">A1</strain>
    </source>
</reference>
<evidence type="ECO:0000256" key="1">
    <source>
        <dbReference type="SAM" id="MobiDB-lite"/>
    </source>
</evidence>